<sequence length="169" mass="19178">MPRPNPSDYPSFYDRYVALAQGDDVVKSMLEHTETYIAFLSSIPGNKLEYRYAPGKWTIPEILRHIIDTERVFIYRALVFARKDNVPLPGFDQDAYAAAVQVNAGDWDALIEEFKFLRHASISLFKSFPAETLNNIGTVNGNKVNVNSIGFIIMGHPVAHQQVIEEKYL</sequence>
<dbReference type="Proteomes" id="UP000220133">
    <property type="component" value="Chromosome"/>
</dbReference>
<gene>
    <name evidence="2" type="ORF">COR50_11110</name>
</gene>
<organism evidence="2 3">
    <name type="scientific">Chitinophaga caeni</name>
    <dbReference type="NCBI Taxonomy" id="2029983"/>
    <lineage>
        <taxon>Bacteria</taxon>
        <taxon>Pseudomonadati</taxon>
        <taxon>Bacteroidota</taxon>
        <taxon>Chitinophagia</taxon>
        <taxon>Chitinophagales</taxon>
        <taxon>Chitinophagaceae</taxon>
        <taxon>Chitinophaga</taxon>
    </lineage>
</organism>
<name>A0A291QUN8_9BACT</name>
<dbReference type="InterPro" id="IPR024775">
    <property type="entry name" value="DinB-like"/>
</dbReference>
<dbReference type="SUPFAM" id="SSF109854">
    <property type="entry name" value="DinB/YfiT-like putative metalloenzymes"/>
    <property type="match status" value="1"/>
</dbReference>
<dbReference type="KEGG" id="cbae:COR50_11110"/>
<feature type="domain" description="DinB-like" evidence="1">
    <location>
        <begin position="32"/>
        <end position="164"/>
    </location>
</feature>
<evidence type="ECO:0000313" key="3">
    <source>
        <dbReference type="Proteomes" id="UP000220133"/>
    </source>
</evidence>
<accession>A0A291QUN8</accession>
<evidence type="ECO:0000313" key="2">
    <source>
        <dbReference type="EMBL" id="ATL47670.1"/>
    </source>
</evidence>
<evidence type="ECO:0000259" key="1">
    <source>
        <dbReference type="Pfam" id="PF12867"/>
    </source>
</evidence>
<reference evidence="2 3" key="1">
    <citation type="submission" date="2017-10" db="EMBL/GenBank/DDBJ databases">
        <title>Paenichitinophaga pekingensis gen. nov., sp. nov., isolated from activated sludge.</title>
        <authorList>
            <person name="Jin D."/>
            <person name="Kong X."/>
            <person name="Deng Y."/>
            <person name="Bai Z."/>
        </authorList>
    </citation>
    <scope>NUCLEOTIDE SEQUENCE [LARGE SCALE GENOMIC DNA]</scope>
    <source>
        <strain evidence="2 3">13</strain>
    </source>
</reference>
<dbReference type="EMBL" id="CP023777">
    <property type="protein sequence ID" value="ATL47670.1"/>
    <property type="molecule type" value="Genomic_DNA"/>
</dbReference>
<keyword evidence="3" id="KW-1185">Reference proteome</keyword>
<protein>
    <submittedName>
        <fullName evidence="2">Damage-inducible protein DinB</fullName>
    </submittedName>
</protein>
<dbReference type="AlphaFoldDB" id="A0A291QUN8"/>
<dbReference type="OrthoDB" id="9793216at2"/>
<dbReference type="InterPro" id="IPR034660">
    <property type="entry name" value="DinB/YfiT-like"/>
</dbReference>
<dbReference type="Pfam" id="PF12867">
    <property type="entry name" value="DinB_2"/>
    <property type="match status" value="1"/>
</dbReference>
<proteinExistence type="predicted"/>
<dbReference type="Gene3D" id="1.20.120.450">
    <property type="entry name" value="dinb family like domain"/>
    <property type="match status" value="1"/>
</dbReference>
<dbReference type="RefSeq" id="WP_098194047.1">
    <property type="nucleotide sequence ID" value="NZ_CP023777.1"/>
</dbReference>